<comment type="caution">
    <text evidence="2">The sequence shown here is derived from an EMBL/GenBank/DDBJ whole genome shotgun (WGS) entry which is preliminary data.</text>
</comment>
<name>A0ABN3CGC0_9ACTN</name>
<gene>
    <name evidence="2" type="ORF">GCM10009850_039190</name>
</gene>
<dbReference type="Pfam" id="PF13672">
    <property type="entry name" value="PP2C_2"/>
    <property type="match status" value="1"/>
</dbReference>
<proteinExistence type="predicted"/>
<reference evidence="2 3" key="1">
    <citation type="journal article" date="2019" name="Int. J. Syst. Evol. Microbiol.">
        <title>The Global Catalogue of Microorganisms (GCM) 10K type strain sequencing project: providing services to taxonomists for standard genome sequencing and annotation.</title>
        <authorList>
            <consortium name="The Broad Institute Genomics Platform"/>
            <consortium name="The Broad Institute Genome Sequencing Center for Infectious Disease"/>
            <person name="Wu L."/>
            <person name="Ma J."/>
        </authorList>
    </citation>
    <scope>NUCLEOTIDE SEQUENCE [LARGE SCALE GENOMIC DNA]</scope>
    <source>
        <strain evidence="2 3">JCM 16114</strain>
    </source>
</reference>
<sequence>MIKAALAGLLLVIGLGPVEVRSGPAPEPTVESRDEPDLTVKARYEPNLMVKARDEPGLMVNARDEPNLMVKAHDEREPMVEVRKRPMVVEARDEPEPTVTVTVTPGARQSGSGSGWPWWILSCLVGGGAVLLGQLLLGRRAPRPATDDRTPLGPLPQPLPVLLAGGADSRAPGVALDGGMLAQTTVRAVSLRGRRHGYRGEPLQDAYAVRLSADGRWVIAAVADGLGSTLHAEHAASVAVRAATNLSLTPDLGWHAAFATIAGEVMRATARLGGQRFGRHGTRAAADPPATTLTIGVVPADGRRGIAACAAIGDSPALWLHDGMWTEIFPPVGQRPGNVTSALPDDLGELRERQIDWGPGDVLVLCSDGFGTAMGGGGSVLAQRLVTAWSSPPELRSFLRDVDFQLSTYDDDRTVLALWAGRHDTAVL</sequence>
<evidence type="ECO:0000259" key="1">
    <source>
        <dbReference type="PROSITE" id="PS51746"/>
    </source>
</evidence>
<dbReference type="Gene3D" id="3.60.40.10">
    <property type="entry name" value="PPM-type phosphatase domain"/>
    <property type="match status" value="1"/>
</dbReference>
<dbReference type="SUPFAM" id="SSF81606">
    <property type="entry name" value="PP2C-like"/>
    <property type="match status" value="1"/>
</dbReference>
<dbReference type="PROSITE" id="PS51746">
    <property type="entry name" value="PPM_2"/>
    <property type="match status" value="1"/>
</dbReference>
<evidence type="ECO:0000313" key="2">
    <source>
        <dbReference type="EMBL" id="GAA2208461.1"/>
    </source>
</evidence>
<organism evidence="2 3">
    <name type="scientific">Nonomuraea monospora</name>
    <dbReference type="NCBI Taxonomy" id="568818"/>
    <lineage>
        <taxon>Bacteria</taxon>
        <taxon>Bacillati</taxon>
        <taxon>Actinomycetota</taxon>
        <taxon>Actinomycetes</taxon>
        <taxon>Streptosporangiales</taxon>
        <taxon>Streptosporangiaceae</taxon>
        <taxon>Nonomuraea</taxon>
    </lineage>
</organism>
<accession>A0ABN3CGC0</accession>
<keyword evidence="3" id="KW-1185">Reference proteome</keyword>
<feature type="domain" description="PPM-type phosphatase" evidence="1">
    <location>
        <begin position="185"/>
        <end position="428"/>
    </location>
</feature>
<dbReference type="Proteomes" id="UP001499843">
    <property type="component" value="Unassembled WGS sequence"/>
</dbReference>
<dbReference type="SMART" id="SM00331">
    <property type="entry name" value="PP2C_SIG"/>
    <property type="match status" value="1"/>
</dbReference>
<evidence type="ECO:0000313" key="3">
    <source>
        <dbReference type="Proteomes" id="UP001499843"/>
    </source>
</evidence>
<protein>
    <recommendedName>
        <fullName evidence="1">PPM-type phosphatase domain-containing protein</fullName>
    </recommendedName>
</protein>
<dbReference type="InterPro" id="IPR036457">
    <property type="entry name" value="PPM-type-like_dom_sf"/>
</dbReference>
<dbReference type="InterPro" id="IPR001932">
    <property type="entry name" value="PPM-type_phosphatase-like_dom"/>
</dbReference>
<dbReference type="EMBL" id="BAAAQX010000009">
    <property type="protein sequence ID" value="GAA2208461.1"/>
    <property type="molecule type" value="Genomic_DNA"/>
</dbReference>